<name>A0A1I7RLD3_BURXY</name>
<dbReference type="Proteomes" id="UP000095284">
    <property type="component" value="Unplaced"/>
</dbReference>
<accession>A0A1I7RLD3</accession>
<dbReference type="EMBL" id="CAJFDI010000001">
    <property type="protein sequence ID" value="CAD5208857.1"/>
    <property type="molecule type" value="Genomic_DNA"/>
</dbReference>
<evidence type="ECO:0000313" key="1">
    <source>
        <dbReference type="EMBL" id="CAD5208857.1"/>
    </source>
</evidence>
<dbReference type="Proteomes" id="UP000659654">
    <property type="component" value="Unassembled WGS sequence"/>
</dbReference>
<gene>
    <name evidence="1" type="ORF">BXYJ_LOCUS1093</name>
</gene>
<keyword evidence="4" id="KW-1185">Reference proteome</keyword>
<evidence type="ECO:0000313" key="4">
    <source>
        <dbReference type="Proteomes" id="UP000659654"/>
    </source>
</evidence>
<reference evidence="5" key="1">
    <citation type="submission" date="2016-11" db="UniProtKB">
        <authorList>
            <consortium name="WormBaseParasite"/>
        </authorList>
    </citation>
    <scope>IDENTIFICATION</scope>
</reference>
<evidence type="ECO:0000313" key="3">
    <source>
        <dbReference type="Proteomes" id="UP000095284"/>
    </source>
</evidence>
<proteinExistence type="predicted"/>
<sequence length="127" mass="14390">MRAVVGSATKGTKLYLIIVGLLSTEREKADGSRRNAEEPKKKASRLSNFAVLSRPIAVSPHWVRSLGWRRLLAARKWRVSPALALCPPSAYYYMELELWRSLLLYVFECPHFLPKKPHSDVKNVGNA</sequence>
<dbReference type="AlphaFoldDB" id="A0A1I7RLD3"/>
<evidence type="ECO:0000313" key="2">
    <source>
        <dbReference type="EMBL" id="CAG9083126.1"/>
    </source>
</evidence>
<reference evidence="2" key="2">
    <citation type="submission" date="2020-08" db="EMBL/GenBank/DDBJ databases">
        <authorList>
            <person name="Kikuchi T."/>
        </authorList>
    </citation>
    <scope>NUCLEOTIDE SEQUENCE</scope>
    <source>
        <strain evidence="1">Ka4C1</strain>
    </source>
</reference>
<evidence type="ECO:0000313" key="5">
    <source>
        <dbReference type="WBParaSite" id="BXY_0151800.1"/>
    </source>
</evidence>
<dbReference type="WBParaSite" id="BXY_0151800.1">
    <property type="protein sequence ID" value="BXY_0151800.1"/>
    <property type="gene ID" value="BXY_0151800"/>
</dbReference>
<organism evidence="3 5">
    <name type="scientific">Bursaphelenchus xylophilus</name>
    <name type="common">Pinewood nematode worm</name>
    <name type="synonym">Aphelenchoides xylophilus</name>
    <dbReference type="NCBI Taxonomy" id="6326"/>
    <lineage>
        <taxon>Eukaryota</taxon>
        <taxon>Metazoa</taxon>
        <taxon>Ecdysozoa</taxon>
        <taxon>Nematoda</taxon>
        <taxon>Chromadorea</taxon>
        <taxon>Rhabditida</taxon>
        <taxon>Tylenchina</taxon>
        <taxon>Tylenchomorpha</taxon>
        <taxon>Aphelenchoidea</taxon>
        <taxon>Aphelenchoididae</taxon>
        <taxon>Bursaphelenchus</taxon>
    </lineage>
</organism>
<dbReference type="Proteomes" id="UP000582659">
    <property type="component" value="Unassembled WGS sequence"/>
</dbReference>
<dbReference type="EMBL" id="CAJFCV020000001">
    <property type="protein sequence ID" value="CAG9083126.1"/>
    <property type="molecule type" value="Genomic_DNA"/>
</dbReference>
<protein>
    <submittedName>
        <fullName evidence="1">(pine wood nematode) hypothetical protein</fullName>
    </submittedName>
</protein>